<keyword evidence="2" id="KW-0479">Metal-binding</keyword>
<evidence type="ECO:0000313" key="6">
    <source>
        <dbReference type="EMBL" id="GAA3637877.1"/>
    </source>
</evidence>
<evidence type="ECO:0000256" key="4">
    <source>
        <dbReference type="ARBA" id="ARBA00022837"/>
    </source>
</evidence>
<accession>A0ABP7AQ20</accession>
<keyword evidence="7" id="KW-1185">Reference proteome</keyword>
<dbReference type="InterPro" id="IPR050738">
    <property type="entry name" value="Sulfatase"/>
</dbReference>
<dbReference type="Pfam" id="PF00884">
    <property type="entry name" value="Sulfatase"/>
    <property type="match status" value="1"/>
</dbReference>
<dbReference type="PANTHER" id="PTHR42693:SF53">
    <property type="entry name" value="ENDO-4-O-SULFATASE"/>
    <property type="match status" value="1"/>
</dbReference>
<feature type="domain" description="Sulfatase N-terminal" evidence="5">
    <location>
        <begin position="7"/>
        <end position="286"/>
    </location>
</feature>
<proteinExistence type="inferred from homology"/>
<protein>
    <submittedName>
        <fullName evidence="6">Sulfatase</fullName>
    </submittedName>
</protein>
<evidence type="ECO:0000256" key="2">
    <source>
        <dbReference type="ARBA" id="ARBA00022723"/>
    </source>
</evidence>
<evidence type="ECO:0000256" key="3">
    <source>
        <dbReference type="ARBA" id="ARBA00022801"/>
    </source>
</evidence>
<dbReference type="Proteomes" id="UP001501697">
    <property type="component" value="Unassembled WGS sequence"/>
</dbReference>
<keyword evidence="4" id="KW-0106">Calcium</keyword>
<dbReference type="PROSITE" id="PS00523">
    <property type="entry name" value="SULFATASE_1"/>
    <property type="match status" value="1"/>
</dbReference>
<evidence type="ECO:0000313" key="7">
    <source>
        <dbReference type="Proteomes" id="UP001501697"/>
    </source>
</evidence>
<name>A0ABP7AQ20_9MICO</name>
<dbReference type="PANTHER" id="PTHR42693">
    <property type="entry name" value="ARYLSULFATASE FAMILY MEMBER"/>
    <property type="match status" value="1"/>
</dbReference>
<dbReference type="InterPro" id="IPR024607">
    <property type="entry name" value="Sulfatase_CS"/>
</dbReference>
<comment type="caution">
    <text evidence="6">The sequence shown here is derived from an EMBL/GenBank/DDBJ whole genome shotgun (WGS) entry which is preliminary data.</text>
</comment>
<dbReference type="InterPro" id="IPR000917">
    <property type="entry name" value="Sulfatase_N"/>
</dbReference>
<sequence length="426" mass="47621">MTDRERPNIILIHWHDLGRHLGAYGLEWVDSPNVDALAADGVRFDEAHCAAPLCSPARGAMMTGRYPHANGLMGLAHLGWSYRAGERTLASRLGEEGYRTALIGHQHESDDPRTLGYDEVQDARRPGEQHYCDVVTDRAVSWLENAHRHRTPFFASIGFFEVHRPYPGELYPPDDPHTVDVPAWLPDNEHVRADLAGLQSAIRIADRAVGRILDALDRTGLDRTTWVIFTTDHGLAFPGAKSTLFDRGTSVALIQRLPRAWGVEPGVCTELVSHVDLVPTVLEVIGAEPDPTVHGTSHAQWLLDRTPTHADAVYTEKTYHDDYDPMRAIRTDRYKLIVNYEQRPTLLLPKDIEDSPSRAGIGEDHLQPRAEVELYDLVEDPLESVNLAADPAYAEVLRDLSERLRAWQERTDDPLLAGAIAQPVRA</sequence>
<dbReference type="RefSeq" id="WP_344738401.1">
    <property type="nucleotide sequence ID" value="NZ_BAAAYU010000005.1"/>
</dbReference>
<dbReference type="CDD" id="cd16027">
    <property type="entry name" value="SGSH"/>
    <property type="match status" value="1"/>
</dbReference>
<comment type="similarity">
    <text evidence="1">Belongs to the sulfatase family.</text>
</comment>
<keyword evidence="3" id="KW-0378">Hydrolase</keyword>
<dbReference type="InterPro" id="IPR017850">
    <property type="entry name" value="Alkaline_phosphatase_core_sf"/>
</dbReference>
<dbReference type="SUPFAM" id="SSF53649">
    <property type="entry name" value="Alkaline phosphatase-like"/>
    <property type="match status" value="1"/>
</dbReference>
<dbReference type="EMBL" id="BAAAYU010000005">
    <property type="protein sequence ID" value="GAA3637877.1"/>
    <property type="molecule type" value="Genomic_DNA"/>
</dbReference>
<evidence type="ECO:0000259" key="5">
    <source>
        <dbReference type="Pfam" id="PF00884"/>
    </source>
</evidence>
<dbReference type="Gene3D" id="3.40.720.10">
    <property type="entry name" value="Alkaline Phosphatase, subunit A"/>
    <property type="match status" value="1"/>
</dbReference>
<reference evidence="7" key="1">
    <citation type="journal article" date="2019" name="Int. J. Syst. Evol. Microbiol.">
        <title>The Global Catalogue of Microorganisms (GCM) 10K type strain sequencing project: providing services to taxonomists for standard genome sequencing and annotation.</title>
        <authorList>
            <consortium name="The Broad Institute Genomics Platform"/>
            <consortium name="The Broad Institute Genome Sequencing Center for Infectious Disease"/>
            <person name="Wu L."/>
            <person name="Ma J."/>
        </authorList>
    </citation>
    <scope>NUCLEOTIDE SEQUENCE [LARGE SCALE GENOMIC DNA]</scope>
    <source>
        <strain evidence="7">JCM 16544</strain>
    </source>
</reference>
<gene>
    <name evidence="6" type="ORF">GCM10022200_21570</name>
</gene>
<organism evidence="6 7">
    <name type="scientific">Microbacterium awajiense</name>
    <dbReference type="NCBI Taxonomy" id="415214"/>
    <lineage>
        <taxon>Bacteria</taxon>
        <taxon>Bacillati</taxon>
        <taxon>Actinomycetota</taxon>
        <taxon>Actinomycetes</taxon>
        <taxon>Micrococcales</taxon>
        <taxon>Microbacteriaceae</taxon>
        <taxon>Microbacterium</taxon>
    </lineage>
</organism>
<evidence type="ECO:0000256" key="1">
    <source>
        <dbReference type="ARBA" id="ARBA00008779"/>
    </source>
</evidence>